<evidence type="ECO:0000313" key="1">
    <source>
        <dbReference type="EMBL" id="GFY56114.1"/>
    </source>
</evidence>
<accession>A0A8X6XPB8</accession>
<organism evidence="1 3">
    <name type="scientific">Trichonephila inaurata madagascariensis</name>
    <dbReference type="NCBI Taxonomy" id="2747483"/>
    <lineage>
        <taxon>Eukaryota</taxon>
        <taxon>Metazoa</taxon>
        <taxon>Ecdysozoa</taxon>
        <taxon>Arthropoda</taxon>
        <taxon>Chelicerata</taxon>
        <taxon>Arachnida</taxon>
        <taxon>Araneae</taxon>
        <taxon>Araneomorphae</taxon>
        <taxon>Entelegynae</taxon>
        <taxon>Araneoidea</taxon>
        <taxon>Nephilidae</taxon>
        <taxon>Trichonephila</taxon>
        <taxon>Trichonephila inaurata</taxon>
    </lineage>
</organism>
<dbReference type="Proteomes" id="UP000886998">
    <property type="component" value="Unassembled WGS sequence"/>
</dbReference>
<comment type="caution">
    <text evidence="1">The sequence shown here is derived from an EMBL/GenBank/DDBJ whole genome shotgun (WGS) entry which is preliminary data.</text>
</comment>
<keyword evidence="3" id="KW-1185">Reference proteome</keyword>
<evidence type="ECO:0000313" key="2">
    <source>
        <dbReference type="EMBL" id="GFY59090.1"/>
    </source>
</evidence>
<dbReference type="AlphaFoldDB" id="A0A8X6XPB8"/>
<reference evidence="1" key="1">
    <citation type="submission" date="2020-08" db="EMBL/GenBank/DDBJ databases">
        <title>Multicomponent nature underlies the extraordinary mechanical properties of spider dragline silk.</title>
        <authorList>
            <person name="Kono N."/>
            <person name="Nakamura H."/>
            <person name="Mori M."/>
            <person name="Yoshida Y."/>
            <person name="Ohtoshi R."/>
            <person name="Malay A.D."/>
            <person name="Moran D.A.P."/>
            <person name="Tomita M."/>
            <person name="Numata K."/>
            <person name="Arakawa K."/>
        </authorList>
    </citation>
    <scope>NUCLEOTIDE SEQUENCE</scope>
</reference>
<evidence type="ECO:0000313" key="3">
    <source>
        <dbReference type="Proteomes" id="UP000886998"/>
    </source>
</evidence>
<protein>
    <submittedName>
        <fullName evidence="1">Uncharacterized protein</fullName>
    </submittedName>
</protein>
<dbReference type="EMBL" id="BMAV01012422">
    <property type="protein sequence ID" value="GFY59090.1"/>
    <property type="molecule type" value="Genomic_DNA"/>
</dbReference>
<dbReference type="EMBL" id="BMAV01010775">
    <property type="protein sequence ID" value="GFY56114.1"/>
    <property type="molecule type" value="Genomic_DNA"/>
</dbReference>
<proteinExistence type="predicted"/>
<gene>
    <name evidence="2" type="ORF">TNIN_277651</name>
    <name evidence="1" type="ORF">TNIN_97841</name>
</gene>
<name>A0A8X6XPB8_9ARAC</name>
<sequence>MVRREEVKSLKPIQVKAPIPTDYASECIFDSIESNTHNVSQPVTETIVPMEDCQPDETCPTMKSDETVSLEHNYSVKRTWLPVEPVESCSFSVSKESLMKQLAIPMEPNESCRFSVPKESDETTCNTQGI</sequence>